<dbReference type="Proteomes" id="UP000001106">
    <property type="component" value="Chromosome"/>
</dbReference>
<dbReference type="eggNOG" id="arCOG01822">
    <property type="taxonomic scope" value="Archaea"/>
</dbReference>
<dbReference type="EMBL" id="CP000743">
    <property type="protein sequence ID" value="ABR55854.1"/>
    <property type="molecule type" value="Genomic_DNA"/>
</dbReference>
<accession>A6UTN2</accession>
<name>A6UTN2_META3</name>
<keyword evidence="2" id="KW-0966">Cell projection</keyword>
<reference evidence="2" key="1">
    <citation type="submission" date="2007-06" db="EMBL/GenBank/DDBJ databases">
        <title>Complete sequence of Methanococcus aeolicus Nankai-3.</title>
        <authorList>
            <consortium name="US DOE Joint Genome Institute"/>
            <person name="Copeland A."/>
            <person name="Lucas S."/>
            <person name="Lapidus A."/>
            <person name="Barry K."/>
            <person name="Glavina del Rio T."/>
            <person name="Dalin E."/>
            <person name="Tice H."/>
            <person name="Pitluck S."/>
            <person name="Chain P."/>
            <person name="Malfatti S."/>
            <person name="Shin M."/>
            <person name="Vergez L."/>
            <person name="Schmutz J."/>
            <person name="Larimer F."/>
            <person name="Land M."/>
            <person name="Hauser L."/>
            <person name="Kyrpides N."/>
            <person name="Lykidis A."/>
            <person name="Sieprawska-Lupa M."/>
            <person name="Whitman W.B."/>
            <person name="Richardson P."/>
        </authorList>
    </citation>
    <scope>NUCLEOTIDE SEQUENCE [LARGE SCALE GENOMIC DNA]</scope>
    <source>
        <strain evidence="2">Nankai-3</strain>
    </source>
</reference>
<sequence length="151" mass="16415">MASNTFSEIIMFVVVLIIAASVSGILVANTHQISLGMATKGEVISSKLSNIFEIINDPENIPRNESTGIISIYIKNTGKTPFVFNSGVTTVLIDGDIKTINYMTAISSASNEMLDPSKIGRIDVEYNTTGYHRLKVVSEYGGARTLKMHIQ</sequence>
<keyword evidence="3" id="KW-1185">Reference proteome</keyword>
<keyword evidence="2" id="KW-0969">Cilium</keyword>
<dbReference type="STRING" id="419665.Maeo_0265"/>
<dbReference type="Pfam" id="PF01917">
    <property type="entry name" value="Flagellin_arch-type"/>
    <property type="match status" value="1"/>
</dbReference>
<dbReference type="AlphaFoldDB" id="A6UTN2"/>
<dbReference type="GeneID" id="5327370"/>
<proteinExistence type="predicted"/>
<evidence type="ECO:0000256" key="1">
    <source>
        <dbReference type="SAM" id="Phobius"/>
    </source>
</evidence>
<evidence type="ECO:0000313" key="3">
    <source>
        <dbReference type="Proteomes" id="UP000001106"/>
    </source>
</evidence>
<dbReference type="GO" id="GO:0005198">
    <property type="term" value="F:structural molecule activity"/>
    <property type="evidence" value="ECO:0007669"/>
    <property type="project" value="InterPro"/>
</dbReference>
<dbReference type="HOGENOM" id="CLU_134827_1_0_2"/>
<keyword evidence="1" id="KW-0472">Membrane</keyword>
<gene>
    <name evidence="2" type="ordered locus">Maeo_0265</name>
</gene>
<keyword evidence="1" id="KW-1133">Transmembrane helix</keyword>
<dbReference type="InterPro" id="IPR002774">
    <property type="entry name" value="Flagellin_arc-type"/>
</dbReference>
<dbReference type="GO" id="GO:0097588">
    <property type="term" value="P:archaeal or bacterial-type flagellum-dependent cell motility"/>
    <property type="evidence" value="ECO:0007669"/>
    <property type="project" value="InterPro"/>
</dbReference>
<evidence type="ECO:0000313" key="2">
    <source>
        <dbReference type="EMBL" id="ABR55854.1"/>
    </source>
</evidence>
<keyword evidence="1" id="KW-0812">Transmembrane</keyword>
<dbReference type="OrthoDB" id="183655at2157"/>
<protein>
    <submittedName>
        <fullName evidence="2">Flagellar protein G</fullName>
    </submittedName>
</protein>
<dbReference type="PANTHER" id="PTHR42200">
    <property type="entry name" value="ARCHAEAL FLAGELLA-RELATED PROTEIN F-RELATED"/>
    <property type="match status" value="1"/>
</dbReference>
<dbReference type="PANTHER" id="PTHR42200:SF1">
    <property type="entry name" value="FLAGELLA-RELATED PROTEIN G-RELATED"/>
    <property type="match status" value="1"/>
</dbReference>
<dbReference type="KEGG" id="mae:Maeo_0265"/>
<keyword evidence="2" id="KW-0282">Flagellum</keyword>
<feature type="transmembrane region" description="Helical" evidence="1">
    <location>
        <begin position="6"/>
        <end position="28"/>
    </location>
</feature>
<dbReference type="RefSeq" id="WP_011972986.1">
    <property type="nucleotide sequence ID" value="NC_009635.1"/>
</dbReference>
<organism evidence="2 3">
    <name type="scientific">Methanococcus aeolicus (strain ATCC BAA-1280 / DSM 17508 / OCM 812 / Nankai-3)</name>
    <dbReference type="NCBI Taxonomy" id="419665"/>
    <lineage>
        <taxon>Archaea</taxon>
        <taxon>Methanobacteriati</taxon>
        <taxon>Methanobacteriota</taxon>
        <taxon>Methanomada group</taxon>
        <taxon>Methanococci</taxon>
        <taxon>Methanococcales</taxon>
        <taxon>Methanococcaceae</taxon>
        <taxon>Methanococcus</taxon>
    </lineage>
</organism>